<dbReference type="Proteomes" id="UP000747542">
    <property type="component" value="Unassembled WGS sequence"/>
</dbReference>
<proteinExistence type="predicted"/>
<reference evidence="1" key="1">
    <citation type="journal article" date="2021" name="Sci. Adv.">
        <title>The American lobster genome reveals insights on longevity, neural, and immune adaptations.</title>
        <authorList>
            <person name="Polinski J.M."/>
            <person name="Zimin A.V."/>
            <person name="Clark K.F."/>
            <person name="Kohn A.B."/>
            <person name="Sadowski N."/>
            <person name="Timp W."/>
            <person name="Ptitsyn A."/>
            <person name="Khanna P."/>
            <person name="Romanova D.Y."/>
            <person name="Williams P."/>
            <person name="Greenwood S.J."/>
            <person name="Moroz L.L."/>
            <person name="Walt D.R."/>
            <person name="Bodnar A.G."/>
        </authorList>
    </citation>
    <scope>NUCLEOTIDE SEQUENCE</scope>
    <source>
        <strain evidence="1">GMGI-L3</strain>
    </source>
</reference>
<dbReference type="AlphaFoldDB" id="A0A8J5MXQ4"/>
<gene>
    <name evidence="1" type="ORF">Hamer_G012911</name>
</gene>
<organism evidence="1 2">
    <name type="scientific">Homarus americanus</name>
    <name type="common">American lobster</name>
    <dbReference type="NCBI Taxonomy" id="6706"/>
    <lineage>
        <taxon>Eukaryota</taxon>
        <taxon>Metazoa</taxon>
        <taxon>Ecdysozoa</taxon>
        <taxon>Arthropoda</taxon>
        <taxon>Crustacea</taxon>
        <taxon>Multicrustacea</taxon>
        <taxon>Malacostraca</taxon>
        <taxon>Eumalacostraca</taxon>
        <taxon>Eucarida</taxon>
        <taxon>Decapoda</taxon>
        <taxon>Pleocyemata</taxon>
        <taxon>Astacidea</taxon>
        <taxon>Nephropoidea</taxon>
        <taxon>Nephropidae</taxon>
        <taxon>Homarus</taxon>
    </lineage>
</organism>
<name>A0A8J5MXQ4_HOMAM</name>
<accession>A0A8J5MXQ4</accession>
<evidence type="ECO:0000313" key="2">
    <source>
        <dbReference type="Proteomes" id="UP000747542"/>
    </source>
</evidence>
<sequence length="84" mass="9244">MKGTQACLPASATFLSEEFLTKVAIHYKIQQESEEILVAKSFLARKKETGATPDMLSVYKLLDSDISNSESHLSSGIDYSCLQV</sequence>
<keyword evidence="2" id="KW-1185">Reference proteome</keyword>
<comment type="caution">
    <text evidence="1">The sequence shown here is derived from an EMBL/GenBank/DDBJ whole genome shotgun (WGS) entry which is preliminary data.</text>
</comment>
<dbReference type="EMBL" id="JAHLQT010021643">
    <property type="protein sequence ID" value="KAG7167451.1"/>
    <property type="molecule type" value="Genomic_DNA"/>
</dbReference>
<protein>
    <submittedName>
        <fullName evidence="1">Uncharacterized protein</fullName>
    </submittedName>
</protein>
<evidence type="ECO:0000313" key="1">
    <source>
        <dbReference type="EMBL" id="KAG7167451.1"/>
    </source>
</evidence>